<dbReference type="PROSITE" id="PS51688">
    <property type="entry name" value="ICA"/>
    <property type="match status" value="1"/>
</dbReference>
<comment type="caution">
    <text evidence="4">The sequence shown here is derived from an EMBL/GenBank/DDBJ whole genome shotgun (WGS) entry which is preliminary data.</text>
</comment>
<dbReference type="RefSeq" id="WP_377980925.1">
    <property type="nucleotide sequence ID" value="NZ_JBBKXX010000002.1"/>
</dbReference>
<gene>
    <name evidence="4" type="ORF">SKC37_07735</name>
</gene>
<accession>A0ABW6DJ54</accession>
<reference evidence="4 5" key="1">
    <citation type="submission" date="2024-03" db="EMBL/GenBank/DDBJ databases">
        <title>Aquirufa genome sequencing.</title>
        <authorList>
            <person name="Pitt A."/>
            <person name="Hahn M.W."/>
        </authorList>
    </citation>
    <scope>NUCLEOTIDE SEQUENCE [LARGE SCALE GENOMIC DNA]</scope>
    <source>
        <strain evidence="4 5">HETE-83D</strain>
    </source>
</reference>
<evidence type="ECO:0000256" key="1">
    <source>
        <dbReference type="SAM" id="Coils"/>
    </source>
</evidence>
<feature type="coiled-coil region" evidence="1">
    <location>
        <begin position="289"/>
        <end position="316"/>
    </location>
</feature>
<keyword evidence="5" id="KW-1185">Reference proteome</keyword>
<keyword evidence="1" id="KW-0175">Coiled coil</keyword>
<feature type="domain" description="Peptidase S74" evidence="3">
    <location>
        <begin position="212"/>
        <end position="310"/>
    </location>
</feature>
<name>A0ABW6DJ54_9BACT</name>
<dbReference type="Gene3D" id="1.10.10.10">
    <property type="entry name" value="Winged helix-like DNA-binding domain superfamily/Winged helix DNA-binding domain"/>
    <property type="match status" value="1"/>
</dbReference>
<evidence type="ECO:0000259" key="3">
    <source>
        <dbReference type="PROSITE" id="PS51688"/>
    </source>
</evidence>
<organism evidence="4 5">
    <name type="scientific">Aquirufa esocilacus</name>
    <dbReference type="NCBI Taxonomy" id="3096513"/>
    <lineage>
        <taxon>Bacteria</taxon>
        <taxon>Pseudomonadati</taxon>
        <taxon>Bacteroidota</taxon>
        <taxon>Cytophagia</taxon>
        <taxon>Cytophagales</taxon>
        <taxon>Flectobacillaceae</taxon>
        <taxon>Aquirufa</taxon>
    </lineage>
</organism>
<protein>
    <submittedName>
        <fullName evidence="4">Tail fiber domain-containing protein</fullName>
    </submittedName>
</protein>
<dbReference type="Proteomes" id="UP001598019">
    <property type="component" value="Unassembled WGS sequence"/>
</dbReference>
<dbReference type="PANTHER" id="PTHR13029">
    <property type="match status" value="1"/>
</dbReference>
<evidence type="ECO:0000256" key="2">
    <source>
        <dbReference type="SAM" id="SignalP"/>
    </source>
</evidence>
<dbReference type="InterPro" id="IPR036388">
    <property type="entry name" value="WH-like_DNA-bd_sf"/>
</dbReference>
<sequence>MKKVVFLLLVSFYSFAQTGIGTTTPVNKLQVETATANPATTGSAANGNLRLSGVSAAHVLDFGLSSSSNYSWIQSRNKTYGTNYSLIINPLGGSVGIGNVSPAGTLEIGSSTGSVPGFLVLNPTTTGTGEEGAEINLKPAPITTSPSAAQTWVIDQVSNNNNPRLRFFPNNSGEDYGLTIKDGGFVGIGVPSPTVKLQVNGDIIANSIAGSSDLRFKTNIRPVENALDKVKSLRGVYFNWDQKAFPTRDFSEKTELGFIAQEVEKVLPEVVAKDKTPEEYRSVKYDKVVALLVEAIKEQQKQIDSLKSQVKKLKRKKK</sequence>
<dbReference type="EMBL" id="JBBKXX010000002">
    <property type="protein sequence ID" value="MFD3408543.1"/>
    <property type="molecule type" value="Genomic_DNA"/>
</dbReference>
<proteinExistence type="predicted"/>
<dbReference type="InterPro" id="IPR030392">
    <property type="entry name" value="S74_ICA"/>
</dbReference>
<keyword evidence="2" id="KW-0732">Signal</keyword>
<evidence type="ECO:0000313" key="5">
    <source>
        <dbReference type="Proteomes" id="UP001598019"/>
    </source>
</evidence>
<dbReference type="PANTHER" id="PTHR13029:SF18">
    <property type="entry name" value="MYELIN REGULATORY FACTOR HOMOLOG 1"/>
    <property type="match status" value="1"/>
</dbReference>
<feature type="chain" id="PRO_5046991817" evidence="2">
    <location>
        <begin position="17"/>
        <end position="318"/>
    </location>
</feature>
<feature type="signal peptide" evidence="2">
    <location>
        <begin position="1"/>
        <end position="16"/>
    </location>
</feature>
<dbReference type="InterPro" id="IPR051577">
    <property type="entry name" value="MRF-like"/>
</dbReference>
<evidence type="ECO:0000313" key="4">
    <source>
        <dbReference type="EMBL" id="MFD3408543.1"/>
    </source>
</evidence>
<dbReference type="Pfam" id="PF13884">
    <property type="entry name" value="Peptidase_S74"/>
    <property type="match status" value="1"/>
</dbReference>